<dbReference type="InterPro" id="IPR011989">
    <property type="entry name" value="ARM-like"/>
</dbReference>
<protein>
    <recommendedName>
        <fullName evidence="3">PBS lyase</fullName>
    </recommendedName>
</protein>
<evidence type="ECO:0000313" key="1">
    <source>
        <dbReference type="EMBL" id="KPK63466.1"/>
    </source>
</evidence>
<dbReference type="STRING" id="1703779.AMJ83_06730"/>
<proteinExistence type="predicted"/>
<sequence>MRIKLKQDKDAILRILKSDDIAKKLKVLDRLDGVDEKDTIKILIKMLDDKSWCMREKAAHKLADYGPRISGRLQRLLKKGYWYTRASACLALGQIADLRSVDAIVTTLLKDENPTVIKEASNALLNLARKKPEKFAARLADMELHTSKLRTVMFVIERADIELYDKIRTQLIDEREV</sequence>
<dbReference type="Proteomes" id="UP000051373">
    <property type="component" value="Unassembled WGS sequence"/>
</dbReference>
<dbReference type="InterPro" id="IPR016024">
    <property type="entry name" value="ARM-type_fold"/>
</dbReference>
<dbReference type="SUPFAM" id="SSF48371">
    <property type="entry name" value="ARM repeat"/>
    <property type="match status" value="1"/>
</dbReference>
<evidence type="ECO:0008006" key="3">
    <source>
        <dbReference type="Google" id="ProtNLM"/>
    </source>
</evidence>
<dbReference type="AlphaFoldDB" id="A0A0S8FTQ6"/>
<accession>A0A0S8FTQ6</accession>
<comment type="caution">
    <text evidence="1">The sequence shown here is derived from an EMBL/GenBank/DDBJ whole genome shotgun (WGS) entry which is preliminary data.</text>
</comment>
<gene>
    <name evidence="1" type="ORF">AMJ83_06730</name>
</gene>
<organism evidence="1 2">
    <name type="scientific">candidate division WOR_3 bacterium SM23_42</name>
    <dbReference type="NCBI Taxonomy" id="1703779"/>
    <lineage>
        <taxon>Bacteria</taxon>
        <taxon>Bacteria division WOR-3</taxon>
    </lineage>
</organism>
<dbReference type="Pfam" id="PF13646">
    <property type="entry name" value="HEAT_2"/>
    <property type="match status" value="1"/>
</dbReference>
<evidence type="ECO:0000313" key="2">
    <source>
        <dbReference type="Proteomes" id="UP000051373"/>
    </source>
</evidence>
<reference evidence="1 2" key="1">
    <citation type="journal article" date="2015" name="Microbiome">
        <title>Genomic resolution of linkages in carbon, nitrogen, and sulfur cycling among widespread estuary sediment bacteria.</title>
        <authorList>
            <person name="Baker B.J."/>
            <person name="Lazar C.S."/>
            <person name="Teske A.P."/>
            <person name="Dick G.J."/>
        </authorList>
    </citation>
    <scope>NUCLEOTIDE SEQUENCE [LARGE SCALE GENOMIC DNA]</scope>
    <source>
        <strain evidence="1">SM23_42</strain>
    </source>
</reference>
<dbReference type="EMBL" id="LJUJ01000012">
    <property type="protein sequence ID" value="KPK63466.1"/>
    <property type="molecule type" value="Genomic_DNA"/>
</dbReference>
<dbReference type="Gene3D" id="1.25.10.10">
    <property type="entry name" value="Leucine-rich Repeat Variant"/>
    <property type="match status" value="1"/>
</dbReference>
<name>A0A0S8FTQ6_UNCW3</name>